<dbReference type="InterPro" id="IPR017853">
    <property type="entry name" value="GH"/>
</dbReference>
<dbReference type="InterPro" id="IPR013785">
    <property type="entry name" value="Aldolase_TIM"/>
</dbReference>
<accession>A0A1H0MZ31</accession>
<evidence type="ECO:0000313" key="3">
    <source>
        <dbReference type="EMBL" id="SDO85657.1"/>
    </source>
</evidence>
<gene>
    <name evidence="3" type="ORF">SAMN05216259_113153</name>
</gene>
<dbReference type="GO" id="GO:0004812">
    <property type="term" value="F:aminoacyl-tRNA ligase activity"/>
    <property type="evidence" value="ECO:0007669"/>
    <property type="project" value="UniProtKB-KW"/>
</dbReference>
<feature type="domain" description="Glycoside-hydrolase family GH114 TIM-barrel" evidence="2">
    <location>
        <begin position="58"/>
        <end position="276"/>
    </location>
</feature>
<feature type="region of interest" description="Disordered" evidence="1">
    <location>
        <begin position="21"/>
        <end position="62"/>
    </location>
</feature>
<dbReference type="RefSeq" id="WP_093787121.1">
    <property type="nucleotide sequence ID" value="NZ_FNIE01000013.1"/>
</dbReference>
<dbReference type="OrthoDB" id="319933at2"/>
<dbReference type="Gene3D" id="3.20.20.70">
    <property type="entry name" value="Aldolase class I"/>
    <property type="match status" value="1"/>
</dbReference>
<proteinExistence type="predicted"/>
<dbReference type="AlphaFoldDB" id="A0A1H0MZ31"/>
<keyword evidence="3" id="KW-0436">Ligase</keyword>
<dbReference type="SUPFAM" id="SSF51445">
    <property type="entry name" value="(Trans)glycosidases"/>
    <property type="match status" value="1"/>
</dbReference>
<name>A0A1H0MZ31_9ACTN</name>
<evidence type="ECO:0000259" key="2">
    <source>
        <dbReference type="Pfam" id="PF03537"/>
    </source>
</evidence>
<dbReference type="InterPro" id="IPR004352">
    <property type="entry name" value="GH114_TIM-barrel"/>
</dbReference>
<dbReference type="Proteomes" id="UP000199341">
    <property type="component" value="Unassembled WGS sequence"/>
</dbReference>
<protein>
    <submittedName>
        <fullName evidence="3">Endo alpha-1,4 polygalactosaminidase, GH114 family (Was erroneously annotated as Cys-tRNA synthetase)</fullName>
    </submittedName>
</protein>
<reference evidence="3 4" key="1">
    <citation type="submission" date="2016-10" db="EMBL/GenBank/DDBJ databases">
        <authorList>
            <person name="de Groot N.N."/>
        </authorList>
    </citation>
    <scope>NUCLEOTIDE SEQUENCE [LARGE SCALE GENOMIC DNA]</scope>
    <source>
        <strain evidence="3 4">CGMCC 4.2022</strain>
    </source>
</reference>
<dbReference type="EMBL" id="FNIE01000013">
    <property type="protein sequence ID" value="SDO85657.1"/>
    <property type="molecule type" value="Genomic_DNA"/>
</dbReference>
<dbReference type="PANTHER" id="PTHR35273:SF2">
    <property type="entry name" value="ALPHA-GALACTOSIDASE"/>
    <property type="match status" value="1"/>
</dbReference>
<evidence type="ECO:0000256" key="1">
    <source>
        <dbReference type="SAM" id="MobiDB-lite"/>
    </source>
</evidence>
<sequence length="288" mass="30382">MAAVGALAATALVVLTGCGGSGSGTGDEGAASPTRSSGPPAHSPGPAITPLPTTGAVDYQLGGAYPPPKGVTVVERDAGDRPAPHTYSICYVNGFQTQPDQAARWSGPRAELLLRGSDGRPVSDPDWPGEHILDPTTPAKRAGILAVLAPVIRSCATKGFQAVEIDNLDTFTRFHRIPESATEALARAYVRTAHAAGLAIAQKNAAESSRTARSWGFDFAVAEECHVYDECGAYTAVYGKRVIEVEYTDNLRTPFASLCRAGNRPPLLVLRDRDLTTPASPHYRDRTC</sequence>
<keyword evidence="3" id="KW-0030">Aminoacyl-tRNA synthetase</keyword>
<dbReference type="PANTHER" id="PTHR35273">
    <property type="entry name" value="ALPHA-1,4 POLYGALACTOSAMINIDASE, PUTATIVE (AFU_ORTHOLOGUE AFUA_3G07890)-RELATED"/>
    <property type="match status" value="1"/>
</dbReference>
<organism evidence="3 4">
    <name type="scientific">Actinacidiphila guanduensis</name>
    <dbReference type="NCBI Taxonomy" id="310781"/>
    <lineage>
        <taxon>Bacteria</taxon>
        <taxon>Bacillati</taxon>
        <taxon>Actinomycetota</taxon>
        <taxon>Actinomycetes</taxon>
        <taxon>Kitasatosporales</taxon>
        <taxon>Streptomycetaceae</taxon>
        <taxon>Actinacidiphila</taxon>
    </lineage>
</organism>
<keyword evidence="4" id="KW-1185">Reference proteome</keyword>
<dbReference type="Pfam" id="PF03537">
    <property type="entry name" value="Glyco_hydro_114"/>
    <property type="match status" value="1"/>
</dbReference>
<evidence type="ECO:0000313" key="4">
    <source>
        <dbReference type="Proteomes" id="UP000199341"/>
    </source>
</evidence>